<dbReference type="InterPro" id="IPR043128">
    <property type="entry name" value="Rev_trsase/Diguanyl_cyclase"/>
</dbReference>
<dbReference type="InterPro" id="IPR035919">
    <property type="entry name" value="EAL_sf"/>
</dbReference>
<dbReference type="Proteomes" id="UP000034228">
    <property type="component" value="Unassembled WGS sequence"/>
</dbReference>
<dbReference type="Gene3D" id="3.30.70.270">
    <property type="match status" value="1"/>
</dbReference>
<dbReference type="CDD" id="cd01949">
    <property type="entry name" value="GGDEF"/>
    <property type="match status" value="1"/>
</dbReference>
<dbReference type="RefSeq" id="WP_046556812.1">
    <property type="nucleotide sequence ID" value="NZ_LAHO01000004.1"/>
</dbReference>
<evidence type="ECO:0000256" key="1">
    <source>
        <dbReference type="SAM" id="Phobius"/>
    </source>
</evidence>
<keyword evidence="1" id="KW-0812">Transmembrane</keyword>
<name>A0A0M2V6W4_9GAMM</name>
<keyword evidence="1" id="KW-1133">Transmembrane helix</keyword>
<dbReference type="AlphaFoldDB" id="A0A0M2V6W4"/>
<sequence length="671" mass="76005">MPAELFARIALYLTQAGLAILIALLFWYYLRVYQQKYLKFWLLAFISFACYPIALLLHYATPLGQSGLKFLLAFTAHFACYSFAVLMLLGNLQQGSVQNSRWLGWPVSRYLVIFFVLAAAGVALPEWLPGLQSWHNFLQVELRFIVCGLLLFMAGLWLWQSSPHGLGPRLATLILMLWGALYLLHAVTVMLQVNLFLSIHGTFVYKSVELGLLVTLGFSLVIWLQENERSTNLKLTEKTRYLDQHDQLTGALNRDALLSKLQQQINTEQGTQLQLVMLGLDKFKNVNESVGLKQGDRILREVIRRFEQSIVKPVLIARTGGDIFALVLADVVSDKQLQYTLQHVQQLIEKPFLLESGPVKLTTSMGLSHYPANASSAEQLLQQANIAFHQAKRLQASWLSYQAGMEEETARLLAWESELLQAISDNQFVLYYQPQLSLRSNLLEGFEVLVRWQHPERGLLMPGQFLPMVEQLGLSQVLDLVILRNAIASIQRWQQQGVHIPLAINMSPIHFEQEGLKQELKNLLQQYSVSPEMVELEVTENTAMQDMEKGSNFALELQQMGIKVSIDDFGTGYSSLAYLRKMPIEKIKIDRSFVMDMTSNDSDMMIVKTMIKLAQGLGKRILAEGVETIDQLNLLRSLSCDAVQGYYIAKPLPENEALAFIRAYPGQIFKA</sequence>
<feature type="transmembrane region" description="Helical" evidence="1">
    <location>
        <begin position="140"/>
        <end position="159"/>
    </location>
</feature>
<dbReference type="PROSITE" id="PS50883">
    <property type="entry name" value="EAL"/>
    <property type="match status" value="1"/>
</dbReference>
<evidence type="ECO:0000313" key="4">
    <source>
        <dbReference type="EMBL" id="KKO46371.1"/>
    </source>
</evidence>
<evidence type="ECO:0000259" key="2">
    <source>
        <dbReference type="PROSITE" id="PS50883"/>
    </source>
</evidence>
<dbReference type="Pfam" id="PF00563">
    <property type="entry name" value="EAL"/>
    <property type="match status" value="1"/>
</dbReference>
<accession>A0A0M2V6W4</accession>
<dbReference type="PROSITE" id="PS50887">
    <property type="entry name" value="GGDEF"/>
    <property type="match status" value="1"/>
</dbReference>
<dbReference type="Pfam" id="PF00990">
    <property type="entry name" value="GGDEF"/>
    <property type="match status" value="1"/>
</dbReference>
<dbReference type="InterPro" id="IPR050706">
    <property type="entry name" value="Cyclic-di-GMP_PDE-like"/>
</dbReference>
<feature type="transmembrane region" description="Helical" evidence="1">
    <location>
        <begin position="40"/>
        <end position="61"/>
    </location>
</feature>
<organism evidence="4 5">
    <name type="scientific">Arsukibacterium ikkense</name>
    <dbReference type="NCBI Taxonomy" id="336831"/>
    <lineage>
        <taxon>Bacteria</taxon>
        <taxon>Pseudomonadati</taxon>
        <taxon>Pseudomonadota</taxon>
        <taxon>Gammaproteobacteria</taxon>
        <taxon>Chromatiales</taxon>
        <taxon>Chromatiaceae</taxon>
        <taxon>Arsukibacterium</taxon>
    </lineage>
</organism>
<keyword evidence="1" id="KW-0472">Membrane</keyword>
<dbReference type="CDD" id="cd01948">
    <property type="entry name" value="EAL"/>
    <property type="match status" value="1"/>
</dbReference>
<dbReference type="NCBIfam" id="TIGR00254">
    <property type="entry name" value="GGDEF"/>
    <property type="match status" value="1"/>
</dbReference>
<feature type="transmembrane region" description="Helical" evidence="1">
    <location>
        <begin position="110"/>
        <end position="128"/>
    </location>
</feature>
<keyword evidence="5" id="KW-1185">Reference proteome</keyword>
<evidence type="ECO:0000313" key="5">
    <source>
        <dbReference type="Proteomes" id="UP000034228"/>
    </source>
</evidence>
<dbReference type="InterPro" id="IPR000160">
    <property type="entry name" value="GGDEF_dom"/>
</dbReference>
<dbReference type="STRING" id="336831.WG68_06290"/>
<feature type="transmembrane region" description="Helical" evidence="1">
    <location>
        <begin position="171"/>
        <end position="191"/>
    </location>
</feature>
<dbReference type="Gene3D" id="3.20.20.450">
    <property type="entry name" value="EAL domain"/>
    <property type="match status" value="1"/>
</dbReference>
<comment type="caution">
    <text evidence="4">The sequence shown here is derived from an EMBL/GenBank/DDBJ whole genome shotgun (WGS) entry which is preliminary data.</text>
</comment>
<feature type="domain" description="GGDEF" evidence="3">
    <location>
        <begin position="271"/>
        <end position="403"/>
    </location>
</feature>
<dbReference type="PANTHER" id="PTHR33121">
    <property type="entry name" value="CYCLIC DI-GMP PHOSPHODIESTERASE PDEF"/>
    <property type="match status" value="1"/>
</dbReference>
<dbReference type="SUPFAM" id="SSF55073">
    <property type="entry name" value="Nucleotide cyclase"/>
    <property type="match status" value="1"/>
</dbReference>
<dbReference type="OrthoDB" id="8553030at2"/>
<dbReference type="EMBL" id="LAHO01000004">
    <property type="protein sequence ID" value="KKO46371.1"/>
    <property type="molecule type" value="Genomic_DNA"/>
</dbReference>
<dbReference type="SMART" id="SM00052">
    <property type="entry name" value="EAL"/>
    <property type="match status" value="1"/>
</dbReference>
<feature type="transmembrane region" description="Helical" evidence="1">
    <location>
        <begin position="203"/>
        <end position="224"/>
    </location>
</feature>
<proteinExistence type="predicted"/>
<evidence type="ECO:0000259" key="3">
    <source>
        <dbReference type="PROSITE" id="PS50887"/>
    </source>
</evidence>
<dbReference type="GO" id="GO:0071111">
    <property type="term" value="F:cyclic-guanylate-specific phosphodiesterase activity"/>
    <property type="evidence" value="ECO:0007669"/>
    <property type="project" value="InterPro"/>
</dbReference>
<reference evidence="4 5" key="1">
    <citation type="submission" date="2015-03" db="EMBL/GenBank/DDBJ databases">
        <title>Draft genome sequences of two protease-producing strains of Arsukibacterium isolated from two cold and alkaline environments.</title>
        <authorList>
            <person name="Lylloff J.E."/>
            <person name="Skov L.B."/>
            <person name="Jepsen M."/>
            <person name="Hallin P.F."/>
            <person name="Sorensen S.J."/>
            <person name="Stougaard P."/>
            <person name="Glaring M.A."/>
        </authorList>
    </citation>
    <scope>NUCLEOTIDE SEQUENCE [LARGE SCALE GENOMIC DNA]</scope>
    <source>
        <strain evidence="4 5">GCM72</strain>
    </source>
</reference>
<dbReference type="PANTHER" id="PTHR33121:SF70">
    <property type="entry name" value="SIGNALING PROTEIN YKOW"/>
    <property type="match status" value="1"/>
</dbReference>
<feature type="transmembrane region" description="Helical" evidence="1">
    <location>
        <begin position="6"/>
        <end position="28"/>
    </location>
</feature>
<dbReference type="SMART" id="SM00267">
    <property type="entry name" value="GGDEF"/>
    <property type="match status" value="1"/>
</dbReference>
<feature type="domain" description="EAL" evidence="2">
    <location>
        <begin position="412"/>
        <end position="665"/>
    </location>
</feature>
<dbReference type="InterPro" id="IPR029787">
    <property type="entry name" value="Nucleotide_cyclase"/>
</dbReference>
<dbReference type="SUPFAM" id="SSF141868">
    <property type="entry name" value="EAL domain-like"/>
    <property type="match status" value="1"/>
</dbReference>
<dbReference type="PATRIC" id="fig|336831.14.peg.3001"/>
<dbReference type="InterPro" id="IPR001633">
    <property type="entry name" value="EAL_dom"/>
</dbReference>
<feature type="transmembrane region" description="Helical" evidence="1">
    <location>
        <begin position="67"/>
        <end position="89"/>
    </location>
</feature>
<gene>
    <name evidence="4" type="ORF">WG68_06290</name>
</gene>
<protein>
    <submittedName>
        <fullName evidence="4">Diguanylate cyclase</fullName>
    </submittedName>
</protein>